<reference evidence="6 7" key="2">
    <citation type="submission" date="2018-11" db="EMBL/GenBank/DDBJ databases">
        <authorList>
            <consortium name="Pathogen Informatics"/>
        </authorList>
    </citation>
    <scope>NUCLEOTIDE SEQUENCE [LARGE SCALE GENOMIC DNA]</scope>
</reference>
<feature type="compositionally biased region" description="Basic residues" evidence="4">
    <location>
        <begin position="107"/>
        <end position="116"/>
    </location>
</feature>
<evidence type="ECO:0000256" key="2">
    <source>
        <dbReference type="ARBA" id="ARBA00005904"/>
    </source>
</evidence>
<dbReference type="InterPro" id="IPR007019">
    <property type="entry name" value="SURF6"/>
</dbReference>
<dbReference type="OrthoDB" id="444809at2759"/>
<organism evidence="8">
    <name type="scientific">Taenia asiatica</name>
    <name type="common">Asian tapeworm</name>
    <dbReference type="NCBI Taxonomy" id="60517"/>
    <lineage>
        <taxon>Eukaryota</taxon>
        <taxon>Metazoa</taxon>
        <taxon>Spiralia</taxon>
        <taxon>Lophotrochozoa</taxon>
        <taxon>Platyhelminthes</taxon>
        <taxon>Cestoda</taxon>
        <taxon>Eucestoda</taxon>
        <taxon>Cyclophyllidea</taxon>
        <taxon>Taeniidae</taxon>
        <taxon>Taenia</taxon>
    </lineage>
</organism>
<dbReference type="PANTHER" id="PTHR14369:SF0">
    <property type="entry name" value="SURFEIT LOCUS PROTEIN 6"/>
    <property type="match status" value="1"/>
</dbReference>
<dbReference type="GO" id="GO:0042274">
    <property type="term" value="P:ribosomal small subunit biogenesis"/>
    <property type="evidence" value="ECO:0007669"/>
    <property type="project" value="TreeGrafter"/>
</dbReference>
<feature type="region of interest" description="Disordered" evidence="4">
    <location>
        <begin position="106"/>
        <end position="171"/>
    </location>
</feature>
<comment type="subcellular location">
    <subcellularLocation>
        <location evidence="1">Nucleus</location>
    </subcellularLocation>
</comment>
<dbReference type="STRING" id="60517.A0A0R3W339"/>
<evidence type="ECO:0000259" key="5">
    <source>
        <dbReference type="Pfam" id="PF04935"/>
    </source>
</evidence>
<dbReference type="PANTHER" id="PTHR14369">
    <property type="entry name" value="SURFEIT LOCUS PROTEIN 6"/>
    <property type="match status" value="1"/>
</dbReference>
<sequence length="171" mass="20497">MSGDYYFSKIEPFDRDELTNSASSRKKERREERRTKRLENLGIFVGKSSMKLLKKAKQFDEYASKLKLEDQEKAMELNQRRAWQLAHLKAQGVKVKTDLLKIQKSASKARKLKQKSSNKWQERNQKIQEERDVKQRKRQRNLQRRRDAKTAKKYKRLVKKGHILPQLPKEQ</sequence>
<dbReference type="EMBL" id="UYRS01018340">
    <property type="protein sequence ID" value="VDK33209.1"/>
    <property type="molecule type" value="Genomic_DNA"/>
</dbReference>
<dbReference type="AlphaFoldDB" id="A0A0R3W339"/>
<dbReference type="InterPro" id="IPR029190">
    <property type="entry name" value="Rrp14/SURF6_C"/>
</dbReference>
<gene>
    <name evidence="6" type="ORF">TASK_LOCUS4300</name>
</gene>
<feature type="compositionally biased region" description="Basic residues" evidence="4">
    <location>
        <begin position="151"/>
        <end position="162"/>
    </location>
</feature>
<evidence type="ECO:0000256" key="1">
    <source>
        <dbReference type="ARBA" id="ARBA00004123"/>
    </source>
</evidence>
<dbReference type="GO" id="GO:0003723">
    <property type="term" value="F:RNA binding"/>
    <property type="evidence" value="ECO:0007669"/>
    <property type="project" value="TreeGrafter"/>
</dbReference>
<accession>A0A0R3W339</accession>
<comment type="similarity">
    <text evidence="2">Belongs to the SURF6 family.</text>
</comment>
<dbReference type="GO" id="GO:0003677">
    <property type="term" value="F:DNA binding"/>
    <property type="evidence" value="ECO:0007669"/>
    <property type="project" value="TreeGrafter"/>
</dbReference>
<evidence type="ECO:0000313" key="6">
    <source>
        <dbReference type="EMBL" id="VDK33209.1"/>
    </source>
</evidence>
<proteinExistence type="inferred from homology"/>
<name>A0A0R3W339_TAEAS</name>
<keyword evidence="3" id="KW-0539">Nucleus</keyword>
<evidence type="ECO:0000256" key="3">
    <source>
        <dbReference type="ARBA" id="ARBA00023242"/>
    </source>
</evidence>
<dbReference type="GO" id="GO:0042273">
    <property type="term" value="P:ribosomal large subunit biogenesis"/>
    <property type="evidence" value="ECO:0007669"/>
    <property type="project" value="TreeGrafter"/>
</dbReference>
<keyword evidence="7" id="KW-1185">Reference proteome</keyword>
<dbReference type="WBParaSite" id="TASK_0000429901-mRNA-1">
    <property type="protein sequence ID" value="TASK_0000429901-mRNA-1"/>
    <property type="gene ID" value="TASK_0000429901"/>
</dbReference>
<feature type="compositionally biased region" description="Basic residues" evidence="4">
    <location>
        <begin position="134"/>
        <end position="143"/>
    </location>
</feature>
<protein>
    <submittedName>
        <fullName evidence="8">SURF6 domain-containing protein</fullName>
    </submittedName>
</protein>
<evidence type="ECO:0000313" key="7">
    <source>
        <dbReference type="Proteomes" id="UP000282613"/>
    </source>
</evidence>
<dbReference type="Pfam" id="PF04935">
    <property type="entry name" value="SURF6"/>
    <property type="match status" value="1"/>
</dbReference>
<evidence type="ECO:0000256" key="4">
    <source>
        <dbReference type="SAM" id="MobiDB-lite"/>
    </source>
</evidence>
<feature type="domain" description="Ribosomal RNA-processing protein 14/surfeit locus protein 6 C-terminal" evidence="5">
    <location>
        <begin position="4"/>
        <end position="154"/>
    </location>
</feature>
<dbReference type="GO" id="GO:0005730">
    <property type="term" value="C:nucleolus"/>
    <property type="evidence" value="ECO:0007669"/>
    <property type="project" value="TreeGrafter"/>
</dbReference>
<feature type="compositionally biased region" description="Basic and acidic residues" evidence="4">
    <location>
        <begin position="120"/>
        <end position="133"/>
    </location>
</feature>
<reference evidence="8" key="1">
    <citation type="submission" date="2017-02" db="UniProtKB">
        <authorList>
            <consortium name="WormBaseParasite"/>
        </authorList>
    </citation>
    <scope>IDENTIFICATION</scope>
</reference>
<evidence type="ECO:0000313" key="8">
    <source>
        <dbReference type="WBParaSite" id="TASK_0000429901-mRNA-1"/>
    </source>
</evidence>
<dbReference type="Proteomes" id="UP000282613">
    <property type="component" value="Unassembled WGS sequence"/>
</dbReference>